<dbReference type="FunFam" id="3.30.930.10:FF:000037">
    <property type="entry name" value="Proline--tRNA ligase"/>
    <property type="match status" value="1"/>
</dbReference>
<keyword evidence="4 8" id="KW-0648">Protein biosynthesis</keyword>
<dbReference type="NCBIfam" id="TIGR00408">
    <property type="entry name" value="proS_fam_I"/>
    <property type="match status" value="1"/>
</dbReference>
<dbReference type="Gene3D" id="3.30.110.30">
    <property type="entry name" value="C-terminal domain of ProRS"/>
    <property type="match status" value="1"/>
</dbReference>
<dbReference type="InterPro" id="IPR004154">
    <property type="entry name" value="Anticodon-bd"/>
</dbReference>
<comment type="function">
    <text evidence="8">Catalyzes the attachment of proline to tRNA(Pro) in a two-step reaction: proline is first activated by ATP to form Pro-AMP and then transferred to the acceptor end of tRNA(Pro).</text>
</comment>
<dbReference type="HAMAP" id="MF_01571">
    <property type="entry name" value="Pro_tRNA_synth_type3"/>
    <property type="match status" value="1"/>
</dbReference>
<protein>
    <recommendedName>
        <fullName evidence="8">Proline--tRNA ligase</fullName>
        <ecNumber evidence="8">6.1.1.15</ecNumber>
    </recommendedName>
    <alternativeName>
        <fullName evidence="8">Prolyl-tRNA synthetase</fullName>
        <shortName evidence="8">ProRS</shortName>
    </alternativeName>
</protein>
<dbReference type="SUPFAM" id="SSF52954">
    <property type="entry name" value="Class II aaRS ABD-related"/>
    <property type="match status" value="1"/>
</dbReference>
<comment type="subcellular location">
    <subcellularLocation>
        <location evidence="8">Cytoplasm</location>
    </subcellularLocation>
</comment>
<evidence type="ECO:0000256" key="1">
    <source>
        <dbReference type="ARBA" id="ARBA00022598"/>
    </source>
</evidence>
<reference evidence="10" key="1">
    <citation type="journal article" date="2022" name="Nat. Microbiol.">
        <title>Unique mobile elements and scalable gene flow at the prokaryote-eukaryote boundary revealed by circularized Asgard archaea genomes.</title>
        <authorList>
            <person name="Wu F."/>
            <person name="Speth D.R."/>
            <person name="Philosof A."/>
            <person name="Cremiere A."/>
            <person name="Narayanan A."/>
            <person name="Barco R.A."/>
            <person name="Connon S.A."/>
            <person name="Amend J.P."/>
            <person name="Antoshechkin I.A."/>
            <person name="Orphan V.J."/>
        </authorList>
    </citation>
    <scope>NUCLEOTIDE SEQUENCE</scope>
    <source>
        <strain evidence="10">PM71</strain>
    </source>
</reference>
<evidence type="ECO:0000256" key="2">
    <source>
        <dbReference type="ARBA" id="ARBA00022741"/>
    </source>
</evidence>
<dbReference type="SUPFAM" id="SSF64586">
    <property type="entry name" value="C-terminal domain of ProRS"/>
    <property type="match status" value="1"/>
</dbReference>
<evidence type="ECO:0000256" key="3">
    <source>
        <dbReference type="ARBA" id="ARBA00022840"/>
    </source>
</evidence>
<dbReference type="GO" id="GO:0004827">
    <property type="term" value="F:proline-tRNA ligase activity"/>
    <property type="evidence" value="ECO:0007669"/>
    <property type="project" value="UniProtKB-UniRule"/>
</dbReference>
<dbReference type="InterPro" id="IPR002314">
    <property type="entry name" value="aa-tRNA-synt_IIb"/>
</dbReference>
<evidence type="ECO:0000256" key="5">
    <source>
        <dbReference type="ARBA" id="ARBA00023146"/>
    </source>
</evidence>
<dbReference type="Pfam" id="PF00587">
    <property type="entry name" value="tRNA-synt_2b"/>
    <property type="match status" value="1"/>
</dbReference>
<dbReference type="InterPro" id="IPR002316">
    <property type="entry name" value="Pro-tRNA-ligase_IIa"/>
</dbReference>
<evidence type="ECO:0000259" key="9">
    <source>
        <dbReference type="PROSITE" id="PS50862"/>
    </source>
</evidence>
<dbReference type="PANTHER" id="PTHR43382:SF2">
    <property type="entry name" value="BIFUNCTIONAL GLUTAMATE_PROLINE--TRNA LIGASE"/>
    <property type="match status" value="1"/>
</dbReference>
<sequence length="478" mass="55335">MSVFTKKKDEQFMAWYLDVIRRAEIVDTRTGVKGANVLMSNGYEIWKRMQNILDEKFYGTNHKTMIFPLLIPEKFLMMEKEHFEGFVPEVALVTHAGEKKLEENYALRPTSETIMYHLYSQWIRSYTDLPLKVNQWCNIIRIDTKDTRPLLRDREFHWTEAHTCHETAEEAEEQVKESMWIYSTFFDECCLPYLVLKRPKHDTFPGAEYSVAYDCPLPDGKSLQIGTTHNLAQGFSKVFKIKFQKADGSHDFAYQTCYGLSTRVIAAVIGVHGDDRGLILPPYLAPTQIAIIPIIFKGKEEKVKKTSKEIYEKIKSSGIRVILDDGPKTSGWKFNEYELRGVPLRIEVGPRDVEKGSVIIVRRDTKEKIEVKNEDIIEEIQKLFEAITTELKQRAKTLLEKSVSTIETLEEIEEKFNTKKPGFIRTNWCGNKKCAEYIKENFRANILGTKYGEVEQVFGDCPVCGEKAKHVVYLSRTY</sequence>
<dbReference type="GO" id="GO:0006433">
    <property type="term" value="P:prolyl-tRNA aminoacylation"/>
    <property type="evidence" value="ECO:0007669"/>
    <property type="project" value="UniProtKB-UniRule"/>
</dbReference>
<keyword evidence="1 8" id="KW-0436">Ligase</keyword>
<dbReference type="EMBL" id="CP084166">
    <property type="protein sequence ID" value="UJG39591.1"/>
    <property type="molecule type" value="Genomic_DNA"/>
</dbReference>
<dbReference type="PROSITE" id="PS50862">
    <property type="entry name" value="AA_TRNA_LIGASE_II"/>
    <property type="match status" value="1"/>
</dbReference>
<keyword evidence="8" id="KW-0963">Cytoplasm</keyword>
<evidence type="ECO:0000256" key="7">
    <source>
        <dbReference type="ARBA" id="ARBA00060806"/>
    </source>
</evidence>
<keyword evidence="2 8" id="KW-0547">Nucleotide-binding</keyword>
<dbReference type="Pfam" id="PF03129">
    <property type="entry name" value="HGTP_anticodon"/>
    <property type="match status" value="1"/>
</dbReference>
<gene>
    <name evidence="8 10" type="primary">proS</name>
    <name evidence="10" type="ORF">K9W45_06895</name>
</gene>
<accession>A0A9Y1BIN2</accession>
<dbReference type="InterPro" id="IPR017449">
    <property type="entry name" value="Pro-tRNA_synth_II"/>
</dbReference>
<comment type="similarity">
    <text evidence="7 8">Belongs to the class-II aminoacyl-tRNA synthetase family. ProS type 3 subfamily.</text>
</comment>
<dbReference type="Gene3D" id="3.30.930.10">
    <property type="entry name" value="Bira Bifunctional Protein, Domain 2"/>
    <property type="match status" value="1"/>
</dbReference>
<evidence type="ECO:0000256" key="4">
    <source>
        <dbReference type="ARBA" id="ARBA00022917"/>
    </source>
</evidence>
<evidence type="ECO:0000313" key="10">
    <source>
        <dbReference type="EMBL" id="UJG39591.1"/>
    </source>
</evidence>
<comment type="subunit">
    <text evidence="8">Homodimer.</text>
</comment>
<dbReference type="GO" id="GO:0005737">
    <property type="term" value="C:cytoplasm"/>
    <property type="evidence" value="ECO:0007669"/>
    <property type="project" value="UniProtKB-SubCell"/>
</dbReference>
<proteinExistence type="inferred from homology"/>
<comment type="domain">
    <text evidence="8">Consists of three domains: the N-terminal catalytic domain, the anticodon-binding domain and the C-terminal extension.</text>
</comment>
<dbReference type="InterPro" id="IPR004499">
    <property type="entry name" value="Pro-tRNA-ligase_IIa_arc-type"/>
</dbReference>
<dbReference type="InterPro" id="IPR006195">
    <property type="entry name" value="aa-tRNA-synth_II"/>
</dbReference>
<dbReference type="GO" id="GO:0005524">
    <property type="term" value="F:ATP binding"/>
    <property type="evidence" value="ECO:0007669"/>
    <property type="project" value="UniProtKB-UniRule"/>
</dbReference>
<dbReference type="EC" id="6.1.1.15" evidence="8"/>
<dbReference type="InterPro" id="IPR016061">
    <property type="entry name" value="Pro-tRNA_ligase_II_C"/>
</dbReference>
<dbReference type="FunFam" id="3.40.50.800:FF:000005">
    <property type="entry name" value="bifunctional glutamate/proline--tRNA ligase"/>
    <property type="match status" value="1"/>
</dbReference>
<dbReference type="SUPFAM" id="SSF55681">
    <property type="entry name" value="Class II aaRS and biotin synthetases"/>
    <property type="match status" value="1"/>
</dbReference>
<dbReference type="PRINTS" id="PR01046">
    <property type="entry name" value="TRNASYNTHPRO"/>
</dbReference>
<keyword evidence="5 8" id="KW-0030">Aminoacyl-tRNA synthetase</keyword>
<dbReference type="SMART" id="SM00946">
    <property type="entry name" value="ProRS-C_1"/>
    <property type="match status" value="1"/>
</dbReference>
<dbReference type="PANTHER" id="PTHR43382">
    <property type="entry name" value="PROLYL-TRNA SYNTHETASE"/>
    <property type="match status" value="1"/>
</dbReference>
<dbReference type="AlphaFoldDB" id="A0A9Y1BIN2"/>
<comment type="catalytic activity">
    <reaction evidence="6 8">
        <text>tRNA(Pro) + L-proline + ATP = L-prolyl-tRNA(Pro) + AMP + diphosphate</text>
        <dbReference type="Rhea" id="RHEA:14305"/>
        <dbReference type="Rhea" id="RHEA-COMP:9700"/>
        <dbReference type="Rhea" id="RHEA-COMP:9702"/>
        <dbReference type="ChEBI" id="CHEBI:30616"/>
        <dbReference type="ChEBI" id="CHEBI:33019"/>
        <dbReference type="ChEBI" id="CHEBI:60039"/>
        <dbReference type="ChEBI" id="CHEBI:78442"/>
        <dbReference type="ChEBI" id="CHEBI:78532"/>
        <dbReference type="ChEBI" id="CHEBI:456215"/>
        <dbReference type="EC" id="6.1.1.15"/>
    </reaction>
</comment>
<evidence type="ECO:0000256" key="6">
    <source>
        <dbReference type="ARBA" id="ARBA00047671"/>
    </source>
</evidence>
<dbReference type="GO" id="GO:0017101">
    <property type="term" value="C:aminoacyl-tRNA synthetase multienzyme complex"/>
    <property type="evidence" value="ECO:0007669"/>
    <property type="project" value="TreeGrafter"/>
</dbReference>
<dbReference type="Pfam" id="PF09180">
    <property type="entry name" value="ProRS-C_1"/>
    <property type="match status" value="1"/>
</dbReference>
<keyword evidence="3 8" id="KW-0067">ATP-binding</keyword>
<dbReference type="InterPro" id="IPR036621">
    <property type="entry name" value="Anticodon-bd_dom_sf"/>
</dbReference>
<feature type="domain" description="Aminoacyl-transfer RNA synthetases class-II family profile" evidence="9">
    <location>
        <begin position="9"/>
        <end position="281"/>
    </location>
</feature>
<name>A0A9Y1BIN2_9ARCH</name>
<dbReference type="InterPro" id="IPR045864">
    <property type="entry name" value="aa-tRNA-synth_II/BPL/LPL"/>
</dbReference>
<dbReference type="Gene3D" id="3.40.50.800">
    <property type="entry name" value="Anticodon-binding domain"/>
    <property type="match status" value="1"/>
</dbReference>
<dbReference type="Proteomes" id="UP001201020">
    <property type="component" value="Chromosome"/>
</dbReference>
<organism evidence="10">
    <name type="scientific">Candidatus Heimdallarchaeum aukensis</name>
    <dbReference type="NCBI Taxonomy" id="2876573"/>
    <lineage>
        <taxon>Archaea</taxon>
        <taxon>Promethearchaeati</taxon>
        <taxon>Candidatus Heimdallarchaeota</taxon>
        <taxon>Candidatus Heimdallarchaeia (ex Rinke et al. 2021) (nom. nud.)</taxon>
        <taxon>Candidatus Heimdallarchaeales</taxon>
        <taxon>Candidatus Heimdallarchaeaceae</taxon>
        <taxon>Candidatus Heimdallarchaeum</taxon>
    </lineage>
</organism>
<evidence type="ECO:0000256" key="8">
    <source>
        <dbReference type="HAMAP-Rule" id="MF_01571"/>
    </source>
</evidence>